<dbReference type="Pfam" id="PF12802">
    <property type="entry name" value="MarR_2"/>
    <property type="match status" value="1"/>
</dbReference>
<proteinExistence type="predicted"/>
<dbReference type="EMBL" id="JAGSHT010000020">
    <property type="protein sequence ID" value="MBZ2198571.1"/>
    <property type="molecule type" value="Genomic_DNA"/>
</dbReference>
<dbReference type="PANTHER" id="PTHR33164">
    <property type="entry name" value="TRANSCRIPTIONAL REGULATOR, MARR FAMILY"/>
    <property type="match status" value="1"/>
</dbReference>
<protein>
    <submittedName>
        <fullName evidence="2">MarR family transcriptional regulator</fullName>
    </submittedName>
</protein>
<feature type="domain" description="HTH marR-type" evidence="1">
    <location>
        <begin position="35"/>
        <end position="170"/>
    </location>
</feature>
<keyword evidence="3" id="KW-1185">Reference proteome</keyword>
<dbReference type="Gene3D" id="1.10.10.10">
    <property type="entry name" value="Winged helix-like DNA-binding domain superfamily/Winged helix DNA-binding domain"/>
    <property type="match status" value="1"/>
</dbReference>
<sequence>MTDPSADASTGPPIDPVDAIERDWHRERPDLDVSSIAVITRIRRTAKRLQQRRSRLLRELGTDDATLDLLSTIRRSGPPYELTPGQLAERTLITSGAVSQRLTRAEAAALVTRRTSARDSRSVVVALTPAGLDLLEATVTALFADEEATLAGFDAADRSAFVDLLRRYLDSLGSLQE</sequence>
<dbReference type="SUPFAM" id="SSF46785">
    <property type="entry name" value="Winged helix' DNA-binding domain"/>
    <property type="match status" value="1"/>
</dbReference>
<dbReference type="InterPro" id="IPR039422">
    <property type="entry name" value="MarR/SlyA-like"/>
</dbReference>
<dbReference type="InterPro" id="IPR036390">
    <property type="entry name" value="WH_DNA-bd_sf"/>
</dbReference>
<dbReference type="RefSeq" id="WP_223409552.1">
    <property type="nucleotide sequence ID" value="NZ_JAGSHT010000020.1"/>
</dbReference>
<evidence type="ECO:0000313" key="2">
    <source>
        <dbReference type="EMBL" id="MBZ2198571.1"/>
    </source>
</evidence>
<dbReference type="InterPro" id="IPR000835">
    <property type="entry name" value="HTH_MarR-typ"/>
</dbReference>
<reference evidence="2 3" key="1">
    <citation type="submission" date="2021-04" db="EMBL/GenBank/DDBJ databases">
        <title>Ruania sp. nov., isolated from sandy soil of mangrove forest.</title>
        <authorList>
            <person name="Ge X."/>
            <person name="Huang R."/>
            <person name="Liu W."/>
        </authorList>
    </citation>
    <scope>NUCLEOTIDE SEQUENCE [LARGE SCALE GENOMIC DNA]</scope>
    <source>
        <strain evidence="2 3">N2-46</strain>
    </source>
</reference>
<name>A0ABS7SDZ8_9MICO</name>
<comment type="caution">
    <text evidence="2">The sequence shown here is derived from an EMBL/GenBank/DDBJ whole genome shotgun (WGS) entry which is preliminary data.</text>
</comment>
<accession>A0ABS7SDZ8</accession>
<dbReference type="PROSITE" id="PS50995">
    <property type="entry name" value="HTH_MARR_2"/>
    <property type="match status" value="1"/>
</dbReference>
<gene>
    <name evidence="2" type="ORF">KCQ71_20645</name>
</gene>
<dbReference type="InterPro" id="IPR036388">
    <property type="entry name" value="WH-like_DNA-bd_sf"/>
</dbReference>
<dbReference type="SMART" id="SM00347">
    <property type="entry name" value="HTH_MARR"/>
    <property type="match status" value="1"/>
</dbReference>
<evidence type="ECO:0000259" key="1">
    <source>
        <dbReference type="PROSITE" id="PS50995"/>
    </source>
</evidence>
<dbReference type="PANTHER" id="PTHR33164:SF104">
    <property type="entry name" value="TRANSCRIPTIONAL REGULATORY PROTEIN"/>
    <property type="match status" value="1"/>
</dbReference>
<evidence type="ECO:0000313" key="3">
    <source>
        <dbReference type="Proteomes" id="UP000826651"/>
    </source>
</evidence>
<organism evidence="2 3">
    <name type="scientific">Occultella gossypii</name>
    <dbReference type="NCBI Taxonomy" id="2800820"/>
    <lineage>
        <taxon>Bacteria</taxon>
        <taxon>Bacillati</taxon>
        <taxon>Actinomycetota</taxon>
        <taxon>Actinomycetes</taxon>
        <taxon>Micrococcales</taxon>
        <taxon>Ruaniaceae</taxon>
        <taxon>Occultella</taxon>
    </lineage>
</organism>
<dbReference type="Proteomes" id="UP000826651">
    <property type="component" value="Unassembled WGS sequence"/>
</dbReference>